<name>A0A7W7PRY8_9ACTN</name>
<dbReference type="EMBL" id="JACHJI010000005">
    <property type="protein sequence ID" value="MBB4899208.1"/>
    <property type="molecule type" value="Genomic_DNA"/>
</dbReference>
<dbReference type="RefSeq" id="WP_184821705.1">
    <property type="nucleotide sequence ID" value="NZ_BMTI01000006.1"/>
</dbReference>
<organism evidence="1 2">
    <name type="scientific">Streptomyces griseomycini</name>
    <dbReference type="NCBI Taxonomy" id="66895"/>
    <lineage>
        <taxon>Bacteria</taxon>
        <taxon>Bacillati</taxon>
        <taxon>Actinomycetota</taxon>
        <taxon>Actinomycetes</taxon>
        <taxon>Kitasatosporales</taxon>
        <taxon>Streptomycetaceae</taxon>
        <taxon>Streptomyces</taxon>
    </lineage>
</organism>
<keyword evidence="2" id="KW-1185">Reference proteome</keyword>
<accession>A0A7W7PRY8</accession>
<reference evidence="1 2" key="1">
    <citation type="submission" date="2020-08" db="EMBL/GenBank/DDBJ databases">
        <title>Genomic Encyclopedia of Type Strains, Phase III (KMG-III): the genomes of soil and plant-associated and newly described type strains.</title>
        <authorList>
            <person name="Whitman W."/>
        </authorList>
    </citation>
    <scope>NUCLEOTIDE SEQUENCE [LARGE SCALE GENOMIC DNA]</scope>
    <source>
        <strain evidence="1 2">CECT 3273</strain>
    </source>
</reference>
<evidence type="ECO:0000313" key="2">
    <source>
        <dbReference type="Proteomes" id="UP000579523"/>
    </source>
</evidence>
<gene>
    <name evidence="1" type="ORF">FHS37_003268</name>
</gene>
<protein>
    <submittedName>
        <fullName evidence="1">Uncharacterized protein</fullName>
    </submittedName>
</protein>
<comment type="caution">
    <text evidence="1">The sequence shown here is derived from an EMBL/GenBank/DDBJ whole genome shotgun (WGS) entry which is preliminary data.</text>
</comment>
<sequence length="133" mass="13658">MSTFGSTRFRIGDGHQARRSNCAGGVGAIVVRPTEASEATAPDAVLDAVRAVMGRQMLQGTAAARGVGEEGLVAQVPVRVEQGELGAGVRTFAAHDDPGVLQAAVQLDHAGQLGDLRTVTQGAVLFQRGGPAW</sequence>
<evidence type="ECO:0000313" key="1">
    <source>
        <dbReference type="EMBL" id="MBB4899208.1"/>
    </source>
</evidence>
<dbReference type="Proteomes" id="UP000579523">
    <property type="component" value="Unassembled WGS sequence"/>
</dbReference>
<proteinExistence type="predicted"/>
<dbReference type="AlphaFoldDB" id="A0A7W7PRY8"/>